<reference evidence="2 3" key="1">
    <citation type="submission" date="2014-04" db="EMBL/GenBank/DDBJ databases">
        <authorList>
            <consortium name="DOE Joint Genome Institute"/>
            <person name="Kuo A."/>
            <person name="Zuccaro A."/>
            <person name="Kohler A."/>
            <person name="Nagy L.G."/>
            <person name="Floudas D."/>
            <person name="Copeland A."/>
            <person name="Barry K.W."/>
            <person name="Cichocki N."/>
            <person name="Veneault-Fourrey C."/>
            <person name="LaButti K."/>
            <person name="Lindquist E.A."/>
            <person name="Lipzen A."/>
            <person name="Lundell T."/>
            <person name="Morin E."/>
            <person name="Murat C."/>
            <person name="Sun H."/>
            <person name="Tunlid A."/>
            <person name="Henrissat B."/>
            <person name="Grigoriev I.V."/>
            <person name="Hibbett D.S."/>
            <person name="Martin F."/>
            <person name="Nordberg H.P."/>
            <person name="Cantor M.N."/>
            <person name="Hua S.X."/>
        </authorList>
    </citation>
    <scope>NUCLEOTIDE SEQUENCE [LARGE SCALE GENOMIC DNA]</scope>
    <source>
        <strain evidence="2 3">MAFF 305830</strain>
    </source>
</reference>
<feature type="region of interest" description="Disordered" evidence="1">
    <location>
        <begin position="1"/>
        <end position="65"/>
    </location>
</feature>
<evidence type="ECO:0000313" key="3">
    <source>
        <dbReference type="Proteomes" id="UP000054097"/>
    </source>
</evidence>
<proteinExistence type="predicted"/>
<dbReference type="STRING" id="933852.A0A0C2WAL1"/>
<name>A0A0C2WAL1_SERVB</name>
<protein>
    <submittedName>
        <fullName evidence="2">Uncharacterized protein</fullName>
    </submittedName>
</protein>
<reference evidence="3" key="2">
    <citation type="submission" date="2015-01" db="EMBL/GenBank/DDBJ databases">
        <title>Evolutionary Origins and Diversification of the Mycorrhizal Mutualists.</title>
        <authorList>
            <consortium name="DOE Joint Genome Institute"/>
            <consortium name="Mycorrhizal Genomics Consortium"/>
            <person name="Kohler A."/>
            <person name="Kuo A."/>
            <person name="Nagy L.G."/>
            <person name="Floudas D."/>
            <person name="Copeland A."/>
            <person name="Barry K.W."/>
            <person name="Cichocki N."/>
            <person name="Veneault-Fourrey C."/>
            <person name="LaButti K."/>
            <person name="Lindquist E.A."/>
            <person name="Lipzen A."/>
            <person name="Lundell T."/>
            <person name="Morin E."/>
            <person name="Murat C."/>
            <person name="Riley R."/>
            <person name="Ohm R."/>
            <person name="Sun H."/>
            <person name="Tunlid A."/>
            <person name="Henrissat B."/>
            <person name="Grigoriev I.V."/>
            <person name="Hibbett D.S."/>
            <person name="Martin F."/>
        </authorList>
    </citation>
    <scope>NUCLEOTIDE SEQUENCE [LARGE SCALE GENOMIC DNA]</scope>
    <source>
        <strain evidence="3">MAFF 305830</strain>
    </source>
</reference>
<sequence length="622" mass="71215">MSRPRRSIPSMTYEEETIETNSSDLTDDFESDSSSDGLQENEVDDDEDPRIKTERPDPMATSPDMLNDSQLAQAHEFVVKQTNEVQVLEKMYKGYNLIAKRCQLEIDAVEQAMFVNLSKMAPIRRVPPEILSMVFYIHVYENSESPWLLMQVSRAWRAVALLTKGLWSRIVLAPTSWYRRKYLYRDNRGMEVCTTQPQLFLALKRAGSCALDLKIVAGFRDDNYYGKSGSGKKIKKHLCGLLDALQSQKEVPHIRSLVLSTATEFKFPQGSFQKLSFDTLEAIELDVRYKEIADKISTEAKCLRKLRAPADISRFLQKLGGWNELSDLVLMGKSDWFSDNTPITPVCLPVNLTSLRIEYTANDFLDFSESVEIPSLTHIHLEVWERPFSWLVKSPNLVYLELSGVQERSAVPAEEIVLLKLKEFRCTSQLTPACFLQSFKAPAICKLVLSSGGKKVSNALFFKEMWPHQRLASSFRIGEPVYRLEPAIFHLQDTDINSKVLGRVVKDRILLQEFHYTSRRTLNAEFFEALMPRRIAKAKGGRNKTSSSTKRGWIVPAPLLKKLVVTLEWQTITEQKSIVFLDAAKVFADWRLKAMKPLEQFSVEFGQSHEDGTWDYLEKDHL</sequence>
<organism evidence="2 3">
    <name type="scientific">Serendipita vermifera MAFF 305830</name>
    <dbReference type="NCBI Taxonomy" id="933852"/>
    <lineage>
        <taxon>Eukaryota</taxon>
        <taxon>Fungi</taxon>
        <taxon>Dikarya</taxon>
        <taxon>Basidiomycota</taxon>
        <taxon>Agaricomycotina</taxon>
        <taxon>Agaricomycetes</taxon>
        <taxon>Sebacinales</taxon>
        <taxon>Serendipitaceae</taxon>
        <taxon>Serendipita</taxon>
    </lineage>
</organism>
<evidence type="ECO:0000313" key="2">
    <source>
        <dbReference type="EMBL" id="KIM23473.1"/>
    </source>
</evidence>
<feature type="compositionally biased region" description="Acidic residues" evidence="1">
    <location>
        <begin position="25"/>
        <end position="48"/>
    </location>
</feature>
<dbReference type="EMBL" id="KN824336">
    <property type="protein sequence ID" value="KIM23473.1"/>
    <property type="molecule type" value="Genomic_DNA"/>
</dbReference>
<dbReference type="OrthoDB" id="3365698at2759"/>
<keyword evidence="3" id="KW-1185">Reference proteome</keyword>
<dbReference type="AlphaFoldDB" id="A0A0C2WAL1"/>
<gene>
    <name evidence="2" type="ORF">M408DRAFT_27819</name>
</gene>
<dbReference type="Proteomes" id="UP000054097">
    <property type="component" value="Unassembled WGS sequence"/>
</dbReference>
<evidence type="ECO:0000256" key="1">
    <source>
        <dbReference type="SAM" id="MobiDB-lite"/>
    </source>
</evidence>
<dbReference type="HOGENOM" id="CLU_031654_0_0_1"/>
<accession>A0A0C2WAL1</accession>